<protein>
    <submittedName>
        <fullName evidence="1">Uncharacterized protein</fullName>
    </submittedName>
</protein>
<sequence>MGTKTEVFTEIRTKTSSRSVLSTPPLSGSSFFVGVLLPLLPLCIPPLLFSVKILVYSSINSIVSFFYPTN</sequence>
<comment type="caution">
    <text evidence="1">The sequence shown here is derived from an EMBL/GenBank/DDBJ whole genome shotgun (WGS) entry which is preliminary data.</text>
</comment>
<evidence type="ECO:0000313" key="2">
    <source>
        <dbReference type="Proteomes" id="UP001055879"/>
    </source>
</evidence>
<keyword evidence="2" id="KW-1185">Reference proteome</keyword>
<name>A0ACB9DHP9_ARCLA</name>
<dbReference type="EMBL" id="CM042049">
    <property type="protein sequence ID" value="KAI3746174.1"/>
    <property type="molecule type" value="Genomic_DNA"/>
</dbReference>
<organism evidence="1 2">
    <name type="scientific">Arctium lappa</name>
    <name type="common">Greater burdock</name>
    <name type="synonym">Lappa major</name>
    <dbReference type="NCBI Taxonomy" id="4217"/>
    <lineage>
        <taxon>Eukaryota</taxon>
        <taxon>Viridiplantae</taxon>
        <taxon>Streptophyta</taxon>
        <taxon>Embryophyta</taxon>
        <taxon>Tracheophyta</taxon>
        <taxon>Spermatophyta</taxon>
        <taxon>Magnoliopsida</taxon>
        <taxon>eudicotyledons</taxon>
        <taxon>Gunneridae</taxon>
        <taxon>Pentapetalae</taxon>
        <taxon>asterids</taxon>
        <taxon>campanulids</taxon>
        <taxon>Asterales</taxon>
        <taxon>Asteraceae</taxon>
        <taxon>Carduoideae</taxon>
        <taxon>Cardueae</taxon>
        <taxon>Arctiinae</taxon>
        <taxon>Arctium</taxon>
    </lineage>
</organism>
<dbReference type="Proteomes" id="UP001055879">
    <property type="component" value="Linkage Group LG03"/>
</dbReference>
<proteinExistence type="predicted"/>
<gene>
    <name evidence="1" type="ORF">L6452_08597</name>
</gene>
<reference evidence="1 2" key="2">
    <citation type="journal article" date="2022" name="Mol. Ecol. Resour.">
        <title>The genomes of chicory, endive, great burdock and yacon provide insights into Asteraceae paleo-polyploidization history and plant inulin production.</title>
        <authorList>
            <person name="Fan W."/>
            <person name="Wang S."/>
            <person name="Wang H."/>
            <person name="Wang A."/>
            <person name="Jiang F."/>
            <person name="Liu H."/>
            <person name="Zhao H."/>
            <person name="Xu D."/>
            <person name="Zhang Y."/>
        </authorList>
    </citation>
    <scope>NUCLEOTIDE SEQUENCE [LARGE SCALE GENOMIC DNA]</scope>
    <source>
        <strain evidence="2">cv. Niubang</strain>
    </source>
</reference>
<evidence type="ECO:0000313" key="1">
    <source>
        <dbReference type="EMBL" id="KAI3746174.1"/>
    </source>
</evidence>
<accession>A0ACB9DHP9</accession>
<reference evidence="2" key="1">
    <citation type="journal article" date="2022" name="Mol. Ecol. Resour.">
        <title>The genomes of chicory, endive, great burdock and yacon provide insights into Asteraceae palaeo-polyploidization history and plant inulin production.</title>
        <authorList>
            <person name="Fan W."/>
            <person name="Wang S."/>
            <person name="Wang H."/>
            <person name="Wang A."/>
            <person name="Jiang F."/>
            <person name="Liu H."/>
            <person name="Zhao H."/>
            <person name="Xu D."/>
            <person name="Zhang Y."/>
        </authorList>
    </citation>
    <scope>NUCLEOTIDE SEQUENCE [LARGE SCALE GENOMIC DNA]</scope>
    <source>
        <strain evidence="2">cv. Niubang</strain>
    </source>
</reference>